<gene>
    <name evidence="3" type="ORF">SAMN05660350_04826</name>
</gene>
<name>A0A1M7V0Y2_9ACTN</name>
<accession>A0A1M7V0Y2</accession>
<feature type="domain" description="Helix-turn-helix" evidence="2">
    <location>
        <begin position="26"/>
        <end position="78"/>
    </location>
</feature>
<evidence type="ECO:0000313" key="4">
    <source>
        <dbReference type="Proteomes" id="UP000184428"/>
    </source>
</evidence>
<protein>
    <recommendedName>
        <fullName evidence="2">Helix-turn-helix domain-containing protein</fullName>
    </recommendedName>
</protein>
<dbReference type="Pfam" id="PF19575">
    <property type="entry name" value="HTH_58"/>
    <property type="match status" value="1"/>
</dbReference>
<dbReference type="RefSeq" id="WP_072921165.1">
    <property type="nucleotide sequence ID" value="NZ_FRDM01000061.1"/>
</dbReference>
<dbReference type="InterPro" id="IPR045745">
    <property type="entry name" value="HTH_58_Actinobacteria-type"/>
</dbReference>
<proteinExistence type="predicted"/>
<evidence type="ECO:0000313" key="3">
    <source>
        <dbReference type="EMBL" id="SHN88836.1"/>
    </source>
</evidence>
<evidence type="ECO:0000259" key="2">
    <source>
        <dbReference type="Pfam" id="PF19575"/>
    </source>
</evidence>
<dbReference type="OrthoDB" id="5193639at2"/>
<dbReference type="AlphaFoldDB" id="A0A1M7V0Y2"/>
<organism evidence="3 4">
    <name type="scientific">Geodermatophilus obscurus</name>
    <dbReference type="NCBI Taxonomy" id="1861"/>
    <lineage>
        <taxon>Bacteria</taxon>
        <taxon>Bacillati</taxon>
        <taxon>Actinomycetota</taxon>
        <taxon>Actinomycetes</taxon>
        <taxon>Geodermatophilales</taxon>
        <taxon>Geodermatophilaceae</taxon>
        <taxon>Geodermatophilus</taxon>
    </lineage>
</organism>
<evidence type="ECO:0000256" key="1">
    <source>
        <dbReference type="SAM" id="MobiDB-lite"/>
    </source>
</evidence>
<feature type="region of interest" description="Disordered" evidence="1">
    <location>
        <begin position="1"/>
        <end position="27"/>
    </location>
</feature>
<dbReference type="Gene3D" id="1.10.10.60">
    <property type="entry name" value="Homeodomain-like"/>
    <property type="match status" value="1"/>
</dbReference>
<dbReference type="Proteomes" id="UP000184428">
    <property type="component" value="Unassembled WGS sequence"/>
</dbReference>
<dbReference type="EMBL" id="FRDM01000061">
    <property type="protein sequence ID" value="SHN88836.1"/>
    <property type="molecule type" value="Genomic_DNA"/>
</dbReference>
<reference evidence="3 4" key="1">
    <citation type="submission" date="2016-12" db="EMBL/GenBank/DDBJ databases">
        <authorList>
            <person name="Song W.-J."/>
            <person name="Kurnit D.M."/>
        </authorList>
    </citation>
    <scope>NUCLEOTIDE SEQUENCE [LARGE SCALE GENOMIC DNA]</scope>
    <source>
        <strain evidence="3 4">DSM 43162</strain>
    </source>
</reference>
<sequence>MAYPPRRQLRPLPEFTGTARNGNPAGGDVQVRLEAFVVEQYRAGRSLREIAELADRSPTAVRRVLDKHSVPRRARGATRLADA</sequence>